<dbReference type="PROSITE" id="PS51294">
    <property type="entry name" value="HTH_MYB"/>
    <property type="match status" value="2"/>
</dbReference>
<dbReference type="CDD" id="cd00167">
    <property type="entry name" value="SANT"/>
    <property type="match status" value="2"/>
</dbReference>
<evidence type="ECO:0000256" key="3">
    <source>
        <dbReference type="ARBA" id="ARBA00023015"/>
    </source>
</evidence>
<dbReference type="EMBL" id="CM017324">
    <property type="protein sequence ID" value="KAE8037152.1"/>
    <property type="molecule type" value="Genomic_DNA"/>
</dbReference>
<evidence type="ECO:0008006" key="13">
    <source>
        <dbReference type="Google" id="ProtNLM"/>
    </source>
</evidence>
<protein>
    <recommendedName>
        <fullName evidence="13">Transcription factor MYB46</fullName>
    </recommendedName>
</protein>
<dbReference type="GO" id="GO:0003690">
    <property type="term" value="F:double-stranded DNA binding"/>
    <property type="evidence" value="ECO:0007669"/>
    <property type="project" value="UniProtKB-ARBA"/>
</dbReference>
<dbReference type="GO" id="GO:0043565">
    <property type="term" value="F:sequence-specific DNA binding"/>
    <property type="evidence" value="ECO:0007669"/>
    <property type="project" value="UniProtKB-ARBA"/>
</dbReference>
<feature type="domain" description="Myb-like" evidence="9">
    <location>
        <begin position="17"/>
        <end position="69"/>
    </location>
</feature>
<feature type="region of interest" description="Disordered" evidence="8">
    <location>
        <begin position="1"/>
        <end position="24"/>
    </location>
</feature>
<organism evidence="11 12">
    <name type="scientific">Carpinus fangiana</name>
    <dbReference type="NCBI Taxonomy" id="176857"/>
    <lineage>
        <taxon>Eukaryota</taxon>
        <taxon>Viridiplantae</taxon>
        <taxon>Streptophyta</taxon>
        <taxon>Embryophyta</taxon>
        <taxon>Tracheophyta</taxon>
        <taxon>Spermatophyta</taxon>
        <taxon>Magnoliopsida</taxon>
        <taxon>eudicotyledons</taxon>
        <taxon>Gunneridae</taxon>
        <taxon>Pentapetalae</taxon>
        <taxon>rosids</taxon>
        <taxon>fabids</taxon>
        <taxon>Fagales</taxon>
        <taxon>Betulaceae</taxon>
        <taxon>Carpinus</taxon>
    </lineage>
</organism>
<dbReference type="InterPro" id="IPR017930">
    <property type="entry name" value="Myb_dom"/>
</dbReference>
<evidence type="ECO:0000256" key="5">
    <source>
        <dbReference type="ARBA" id="ARBA00023159"/>
    </source>
</evidence>
<evidence type="ECO:0000256" key="8">
    <source>
        <dbReference type="SAM" id="MobiDB-lite"/>
    </source>
</evidence>
<evidence type="ECO:0000256" key="6">
    <source>
        <dbReference type="ARBA" id="ARBA00023163"/>
    </source>
</evidence>
<dbReference type="GO" id="GO:0045893">
    <property type="term" value="P:positive regulation of DNA-templated transcription"/>
    <property type="evidence" value="ECO:0007669"/>
    <property type="project" value="UniProtKB-ARBA"/>
</dbReference>
<sequence>MRKPDPAGAAPGKDNNNNKLRKGLWSPEEDDKLMNYMRNNGQGCWSDVARNAGLQRCGKSCRLRWINYLRPDLKRGAFSPQEESLIIHLHSLLGNRWSQIAARLPGRTDNEIKNFWNSTIKKRLKNLSSITSPNTSNSPSPKDHVMGGLSSQGLIMPMYMDSSSANAMQNMAMSHMIDHPSSHVLEHGLNMSSGYLTAVPQYMTTHHQIGVCGDHSFHGRNGVFGLDGEMFVPPLESVSIEEKAKSTSSTEINGYKKATSNITMNNNRTENIARIGNYWEVDELRMGEWDLEELMNDVPSFAFLDFQVQ</sequence>
<keyword evidence="6" id="KW-0804">Transcription</keyword>
<keyword evidence="12" id="KW-1185">Reference proteome</keyword>
<dbReference type="PANTHER" id="PTHR47997">
    <property type="entry name" value="MYB DOMAIN PROTEIN 55"/>
    <property type="match status" value="1"/>
</dbReference>
<name>A0A660KLB0_9ROSI</name>
<feature type="domain" description="HTH myb-type" evidence="10">
    <location>
        <begin position="17"/>
        <end position="69"/>
    </location>
</feature>
<dbReference type="GO" id="GO:2000652">
    <property type="term" value="P:regulation of secondary cell wall biogenesis"/>
    <property type="evidence" value="ECO:0007669"/>
    <property type="project" value="UniProtKB-ARBA"/>
</dbReference>
<dbReference type="InterPro" id="IPR001005">
    <property type="entry name" value="SANT/Myb"/>
</dbReference>
<dbReference type="SUPFAM" id="SSF46689">
    <property type="entry name" value="Homeodomain-like"/>
    <property type="match status" value="1"/>
</dbReference>
<dbReference type="OrthoDB" id="2143914at2759"/>
<dbReference type="GO" id="GO:0005634">
    <property type="term" value="C:nucleus"/>
    <property type="evidence" value="ECO:0007669"/>
    <property type="project" value="UniProtKB-SubCell"/>
</dbReference>
<dbReference type="PANTHER" id="PTHR47997:SF44">
    <property type="entry name" value="TRANSCRIPTION FACTOR MYB46"/>
    <property type="match status" value="1"/>
</dbReference>
<dbReference type="Pfam" id="PF00249">
    <property type="entry name" value="Myb_DNA-binding"/>
    <property type="match status" value="2"/>
</dbReference>
<evidence type="ECO:0000256" key="2">
    <source>
        <dbReference type="ARBA" id="ARBA00022737"/>
    </source>
</evidence>
<dbReference type="SMART" id="SM00717">
    <property type="entry name" value="SANT"/>
    <property type="match status" value="2"/>
</dbReference>
<feature type="domain" description="Myb-like" evidence="9">
    <location>
        <begin position="70"/>
        <end position="120"/>
    </location>
</feature>
<evidence type="ECO:0000259" key="9">
    <source>
        <dbReference type="PROSITE" id="PS50090"/>
    </source>
</evidence>
<keyword evidence="3" id="KW-0805">Transcription regulation</keyword>
<evidence type="ECO:0000256" key="7">
    <source>
        <dbReference type="ARBA" id="ARBA00023242"/>
    </source>
</evidence>
<dbReference type="Proteomes" id="UP000327013">
    <property type="component" value="Chromosome 4"/>
</dbReference>
<evidence type="ECO:0000313" key="12">
    <source>
        <dbReference type="Proteomes" id="UP000327013"/>
    </source>
</evidence>
<proteinExistence type="predicted"/>
<evidence type="ECO:0000259" key="10">
    <source>
        <dbReference type="PROSITE" id="PS51294"/>
    </source>
</evidence>
<dbReference type="Gene3D" id="1.10.10.60">
    <property type="entry name" value="Homeodomain-like"/>
    <property type="match status" value="2"/>
</dbReference>
<dbReference type="InterPro" id="IPR051953">
    <property type="entry name" value="Plant_SW-associated_TFs"/>
</dbReference>
<keyword evidence="2" id="KW-0677">Repeat</keyword>
<comment type="subcellular location">
    <subcellularLocation>
        <location evidence="1">Nucleus</location>
    </subcellularLocation>
</comment>
<accession>A0A660KLB0</accession>
<dbReference type="InterPro" id="IPR009057">
    <property type="entry name" value="Homeodomain-like_sf"/>
</dbReference>
<evidence type="ECO:0000313" key="11">
    <source>
        <dbReference type="EMBL" id="KAE8037152.1"/>
    </source>
</evidence>
<dbReference type="FunFam" id="1.10.10.60:FF:000269">
    <property type="entry name" value="Transcription factor MYB46"/>
    <property type="match status" value="1"/>
</dbReference>
<dbReference type="AlphaFoldDB" id="A0A660KLB0"/>
<feature type="domain" description="HTH myb-type" evidence="10">
    <location>
        <begin position="70"/>
        <end position="124"/>
    </location>
</feature>
<dbReference type="PROSITE" id="PS50090">
    <property type="entry name" value="MYB_LIKE"/>
    <property type="match status" value="2"/>
</dbReference>
<keyword evidence="7" id="KW-0539">Nucleus</keyword>
<gene>
    <name evidence="11" type="ORF">FH972_009767</name>
</gene>
<dbReference type="FunFam" id="1.10.10.60:FF:000077">
    <property type="entry name" value="MYB transcription factor"/>
    <property type="match status" value="1"/>
</dbReference>
<evidence type="ECO:0000256" key="1">
    <source>
        <dbReference type="ARBA" id="ARBA00004123"/>
    </source>
</evidence>
<keyword evidence="4" id="KW-0238">DNA-binding</keyword>
<reference evidence="11 12" key="1">
    <citation type="submission" date="2019-06" db="EMBL/GenBank/DDBJ databases">
        <title>A chromosomal-level reference genome of Carpinus fangiana (Coryloideae, Betulaceae).</title>
        <authorList>
            <person name="Yang X."/>
            <person name="Wang Z."/>
            <person name="Zhang L."/>
            <person name="Hao G."/>
            <person name="Liu J."/>
            <person name="Yang Y."/>
        </authorList>
    </citation>
    <scope>NUCLEOTIDE SEQUENCE [LARGE SCALE GENOMIC DNA]</scope>
    <source>
        <strain evidence="11">Cfa_2016G</strain>
        <tissue evidence="11">Leaf</tissue>
    </source>
</reference>
<keyword evidence="5" id="KW-0010">Activator</keyword>
<evidence type="ECO:0000256" key="4">
    <source>
        <dbReference type="ARBA" id="ARBA00023125"/>
    </source>
</evidence>